<accession>A0AAD6GPR6</accession>
<proteinExistence type="predicted"/>
<organism evidence="2 3">
    <name type="scientific">Penicillium hetheringtonii</name>
    <dbReference type="NCBI Taxonomy" id="911720"/>
    <lineage>
        <taxon>Eukaryota</taxon>
        <taxon>Fungi</taxon>
        <taxon>Dikarya</taxon>
        <taxon>Ascomycota</taxon>
        <taxon>Pezizomycotina</taxon>
        <taxon>Eurotiomycetes</taxon>
        <taxon>Eurotiomycetidae</taxon>
        <taxon>Eurotiales</taxon>
        <taxon>Aspergillaceae</taxon>
        <taxon>Penicillium</taxon>
    </lineage>
</organism>
<reference evidence="2 3" key="1">
    <citation type="journal article" date="2023" name="IMA Fungus">
        <title>Comparative genomic study of the Penicillium genus elucidates a diverse pangenome and 15 lateral gene transfer events.</title>
        <authorList>
            <person name="Petersen C."/>
            <person name="Sorensen T."/>
            <person name="Nielsen M.R."/>
            <person name="Sondergaard T.E."/>
            <person name="Sorensen J.L."/>
            <person name="Fitzpatrick D.A."/>
            <person name="Frisvad J.C."/>
            <person name="Nielsen K.L."/>
        </authorList>
    </citation>
    <scope>NUCLEOTIDE SEQUENCE [LARGE SCALE GENOMIC DNA]</scope>
    <source>
        <strain evidence="2 3">IBT 29057</strain>
    </source>
</reference>
<evidence type="ECO:0000313" key="3">
    <source>
        <dbReference type="Proteomes" id="UP001216150"/>
    </source>
</evidence>
<evidence type="ECO:0000313" key="2">
    <source>
        <dbReference type="EMBL" id="KAJ5574559.1"/>
    </source>
</evidence>
<dbReference type="EMBL" id="JAQJAC010000008">
    <property type="protein sequence ID" value="KAJ5574559.1"/>
    <property type="molecule type" value="Genomic_DNA"/>
</dbReference>
<feature type="region of interest" description="Disordered" evidence="1">
    <location>
        <begin position="65"/>
        <end position="103"/>
    </location>
</feature>
<comment type="caution">
    <text evidence="2">The sequence shown here is derived from an EMBL/GenBank/DDBJ whole genome shotgun (WGS) entry which is preliminary data.</text>
</comment>
<evidence type="ECO:0000256" key="1">
    <source>
        <dbReference type="SAM" id="MobiDB-lite"/>
    </source>
</evidence>
<protein>
    <submittedName>
        <fullName evidence="2">Uncharacterized protein</fullName>
    </submittedName>
</protein>
<keyword evidence="3" id="KW-1185">Reference proteome</keyword>
<gene>
    <name evidence="2" type="ORF">N7450_008458</name>
</gene>
<name>A0AAD6GPR6_9EURO</name>
<dbReference type="Proteomes" id="UP001216150">
    <property type="component" value="Unassembled WGS sequence"/>
</dbReference>
<feature type="compositionally biased region" description="Pro residues" evidence="1">
    <location>
        <begin position="94"/>
        <end position="103"/>
    </location>
</feature>
<dbReference type="AlphaFoldDB" id="A0AAD6GPR6"/>
<sequence length="103" mass="11296">MLASLRLFGRGQYIQDRRDRQGILGLHGDHRGLLEDFQIHGHQGHPEVLQIRDLLQVRRGDGVHRIQGRQGLHGDQDLQVDHPVQAGGDGDLPGRPPGGGPLG</sequence>